<protein>
    <recommendedName>
        <fullName evidence="1">glycerophosphodiester phosphodiesterase</fullName>
        <ecNumber evidence="1">3.1.4.46</ecNumber>
    </recommendedName>
</protein>
<evidence type="ECO:0000259" key="4">
    <source>
        <dbReference type="PROSITE" id="PS51704"/>
    </source>
</evidence>
<dbReference type="InterPro" id="IPR030395">
    <property type="entry name" value="GP_PDE_dom"/>
</dbReference>
<keyword evidence="6" id="KW-1185">Reference proteome</keyword>
<dbReference type="GO" id="GO:0008889">
    <property type="term" value="F:glycerophosphodiester phosphodiesterase activity"/>
    <property type="evidence" value="ECO:0007669"/>
    <property type="project" value="UniProtKB-EC"/>
</dbReference>
<dbReference type="PROSITE" id="PS51704">
    <property type="entry name" value="GP_PDE"/>
    <property type="match status" value="1"/>
</dbReference>
<evidence type="ECO:0000313" key="5">
    <source>
        <dbReference type="EMBL" id="KAK9818758.1"/>
    </source>
</evidence>
<name>A0AAW1QBL0_9CHLO</name>
<dbReference type="Pfam" id="PF03009">
    <property type="entry name" value="GDPD"/>
    <property type="match status" value="1"/>
</dbReference>
<evidence type="ECO:0000313" key="6">
    <source>
        <dbReference type="Proteomes" id="UP001438707"/>
    </source>
</evidence>
<evidence type="ECO:0000256" key="2">
    <source>
        <dbReference type="ARBA" id="ARBA00022798"/>
    </source>
</evidence>
<dbReference type="GO" id="GO:0006071">
    <property type="term" value="P:glycerol metabolic process"/>
    <property type="evidence" value="ECO:0007669"/>
    <property type="project" value="UniProtKB-KW"/>
</dbReference>
<organism evidence="5 6">
    <name type="scientific">Apatococcus lobatus</name>
    <dbReference type="NCBI Taxonomy" id="904363"/>
    <lineage>
        <taxon>Eukaryota</taxon>
        <taxon>Viridiplantae</taxon>
        <taxon>Chlorophyta</taxon>
        <taxon>core chlorophytes</taxon>
        <taxon>Trebouxiophyceae</taxon>
        <taxon>Chlorellales</taxon>
        <taxon>Chlorellaceae</taxon>
        <taxon>Apatococcus</taxon>
    </lineage>
</organism>
<comment type="catalytic activity">
    <reaction evidence="3">
        <text>a sn-glycero-3-phosphodiester + H2O = an alcohol + sn-glycerol 3-phosphate + H(+)</text>
        <dbReference type="Rhea" id="RHEA:12969"/>
        <dbReference type="ChEBI" id="CHEBI:15377"/>
        <dbReference type="ChEBI" id="CHEBI:15378"/>
        <dbReference type="ChEBI" id="CHEBI:30879"/>
        <dbReference type="ChEBI" id="CHEBI:57597"/>
        <dbReference type="ChEBI" id="CHEBI:83408"/>
        <dbReference type="EC" id="3.1.4.46"/>
    </reaction>
</comment>
<keyword evidence="2" id="KW-0319">Glycerol metabolism</keyword>
<reference evidence="5 6" key="1">
    <citation type="journal article" date="2024" name="Nat. Commun.">
        <title>Phylogenomics reveals the evolutionary origins of lichenization in chlorophyte algae.</title>
        <authorList>
            <person name="Puginier C."/>
            <person name="Libourel C."/>
            <person name="Otte J."/>
            <person name="Skaloud P."/>
            <person name="Haon M."/>
            <person name="Grisel S."/>
            <person name="Petersen M."/>
            <person name="Berrin J.G."/>
            <person name="Delaux P.M."/>
            <person name="Dal Grande F."/>
            <person name="Keller J."/>
        </authorList>
    </citation>
    <scope>NUCLEOTIDE SEQUENCE [LARGE SCALE GENOMIC DNA]</scope>
    <source>
        <strain evidence="5 6">SAG 2145</strain>
    </source>
</reference>
<dbReference type="EC" id="3.1.4.46" evidence="1"/>
<dbReference type="EMBL" id="JALJOS010000056">
    <property type="protein sequence ID" value="KAK9818758.1"/>
    <property type="molecule type" value="Genomic_DNA"/>
</dbReference>
<sequence length="340" mass="36779">MAARVLRFTAMEASFRQLSSTSRPQATSSLQSDASVFLSCTLRSWGSLGLAAGSLEKNMLVCSHQAAGGELEMGTGSLQALQALWQAGVYCYDMDVVASKDGHLLVTHPNRIQEALAANQTFSNETDVQNLELQELRDRGLSAATFPEADELVDRYTDYAGDAIATGIGGLQLRDLSRTPLLFLELKGRAFNAAAVSYLSNTVNHIGFDRSVALFLVSDAQQEQLAAEGFEWKALSIRGYLDSRRTATGALVPEKPVIQQELVGRHELVGPSIKLPQKFFEELNDKTGGQPAYVWNVDDVKALKKAISVGAKGVISNQPLAMQAELNKLRAQCSKQASVA</sequence>
<evidence type="ECO:0000256" key="1">
    <source>
        <dbReference type="ARBA" id="ARBA00012247"/>
    </source>
</evidence>
<gene>
    <name evidence="5" type="ORF">WJX74_009887</name>
</gene>
<dbReference type="PANTHER" id="PTHR46211">
    <property type="entry name" value="GLYCEROPHOSPHORYL DIESTER PHOSPHODIESTERASE"/>
    <property type="match status" value="1"/>
</dbReference>
<dbReference type="InterPro" id="IPR017946">
    <property type="entry name" value="PLC-like_Pdiesterase_TIM-brl"/>
</dbReference>
<comment type="caution">
    <text evidence="5">The sequence shown here is derived from an EMBL/GenBank/DDBJ whole genome shotgun (WGS) entry which is preliminary data.</text>
</comment>
<dbReference type="SUPFAM" id="SSF51695">
    <property type="entry name" value="PLC-like phosphodiesterases"/>
    <property type="match status" value="1"/>
</dbReference>
<evidence type="ECO:0000256" key="3">
    <source>
        <dbReference type="ARBA" id="ARBA00047512"/>
    </source>
</evidence>
<accession>A0AAW1QBL0</accession>
<dbReference type="AlphaFoldDB" id="A0AAW1QBL0"/>
<proteinExistence type="predicted"/>
<dbReference type="PANTHER" id="PTHR46211:SF14">
    <property type="entry name" value="GLYCEROPHOSPHODIESTER PHOSPHODIESTERASE"/>
    <property type="match status" value="1"/>
</dbReference>
<dbReference type="Gene3D" id="3.20.20.190">
    <property type="entry name" value="Phosphatidylinositol (PI) phosphodiesterase"/>
    <property type="match status" value="1"/>
</dbReference>
<dbReference type="Proteomes" id="UP001438707">
    <property type="component" value="Unassembled WGS sequence"/>
</dbReference>
<dbReference type="GO" id="GO:0006629">
    <property type="term" value="P:lipid metabolic process"/>
    <property type="evidence" value="ECO:0007669"/>
    <property type="project" value="InterPro"/>
</dbReference>
<feature type="domain" description="GP-PDE" evidence="4">
    <location>
        <begin position="59"/>
        <end position="326"/>
    </location>
</feature>